<name>A0A1P8V074_9RHOB</name>
<feature type="domain" description="Peptidase S8/S53" evidence="1">
    <location>
        <begin position="146"/>
        <end position="364"/>
    </location>
</feature>
<dbReference type="RefSeq" id="WP_076705308.1">
    <property type="nucleotide sequence ID" value="NZ_CP015093.1"/>
</dbReference>
<protein>
    <submittedName>
        <fullName evidence="2">Subtilase family protease</fullName>
    </submittedName>
</protein>
<dbReference type="Pfam" id="PF00082">
    <property type="entry name" value="Peptidase_S8"/>
    <property type="match status" value="1"/>
</dbReference>
<keyword evidence="2" id="KW-0645">Protease</keyword>
<accession>A0A1P8V074</accession>
<dbReference type="InterPro" id="IPR036852">
    <property type="entry name" value="Peptidase_S8/S53_dom_sf"/>
</dbReference>
<reference evidence="2 3" key="1">
    <citation type="submission" date="2016-04" db="EMBL/GenBank/DDBJ databases">
        <title>Deep-sea bacteria in the southern Pacific.</title>
        <authorList>
            <person name="Tang K."/>
        </authorList>
    </citation>
    <scope>NUCLEOTIDE SEQUENCE [LARGE SCALE GENOMIC DNA]</scope>
    <source>
        <strain evidence="2 3">JLT2014</strain>
    </source>
</reference>
<dbReference type="Gene3D" id="3.40.50.200">
    <property type="entry name" value="Peptidase S8/S53 domain"/>
    <property type="match status" value="1"/>
</dbReference>
<dbReference type="Proteomes" id="UP000187059">
    <property type="component" value="Chromosome"/>
</dbReference>
<dbReference type="KEGG" id="paby:Ga0080574_TMP4662"/>
<organism evidence="2 3">
    <name type="scientific">Salipiger abyssi</name>
    <dbReference type="NCBI Taxonomy" id="1250539"/>
    <lineage>
        <taxon>Bacteria</taxon>
        <taxon>Pseudomonadati</taxon>
        <taxon>Pseudomonadota</taxon>
        <taxon>Alphaproteobacteria</taxon>
        <taxon>Rhodobacterales</taxon>
        <taxon>Roseobacteraceae</taxon>
        <taxon>Salipiger</taxon>
    </lineage>
</organism>
<dbReference type="GO" id="GO:0006508">
    <property type="term" value="P:proteolysis"/>
    <property type="evidence" value="ECO:0007669"/>
    <property type="project" value="UniProtKB-KW"/>
</dbReference>
<dbReference type="Gene3D" id="2.60.120.1290">
    <property type="match status" value="1"/>
</dbReference>
<dbReference type="STRING" id="1250539.Ga0080574_TMP4662"/>
<dbReference type="SUPFAM" id="SSF52743">
    <property type="entry name" value="Subtilisin-like"/>
    <property type="match status" value="1"/>
</dbReference>
<dbReference type="AlphaFoldDB" id="A0A1P8V074"/>
<keyword evidence="2" id="KW-0378">Hydrolase</keyword>
<dbReference type="GO" id="GO:0004252">
    <property type="term" value="F:serine-type endopeptidase activity"/>
    <property type="evidence" value="ECO:0007669"/>
    <property type="project" value="InterPro"/>
</dbReference>
<gene>
    <name evidence="2" type="ORF">Ga0080574_TMP4662</name>
</gene>
<dbReference type="EMBL" id="CP015093">
    <property type="protein sequence ID" value="APZ54996.1"/>
    <property type="molecule type" value="Genomic_DNA"/>
</dbReference>
<proteinExistence type="predicted"/>
<evidence type="ECO:0000259" key="1">
    <source>
        <dbReference type="Pfam" id="PF00082"/>
    </source>
</evidence>
<evidence type="ECO:0000313" key="3">
    <source>
        <dbReference type="Proteomes" id="UP000187059"/>
    </source>
</evidence>
<evidence type="ECO:0000313" key="2">
    <source>
        <dbReference type="EMBL" id="APZ54996.1"/>
    </source>
</evidence>
<dbReference type="OrthoDB" id="8010691at2"/>
<dbReference type="InterPro" id="IPR000209">
    <property type="entry name" value="Peptidase_S8/S53_dom"/>
</dbReference>
<sequence>MPLTWSDAQSADFRDPYVDFSWMLRQRRRPAVGDHIYQPVFIRLKGAKPRPARKELLRLIDDPTAPLLMEPHERAILESRAAGSDPDAGLPDEYALYIAQGTAADAYAALFDTLDTGTPVALDPSGTPEAPAPTAAAAQTSGQVQPIVAIIDDGLAFLNARFRKDGQTRFHAVWLQALERSGPGAKSMYLGEVMTRAEIDALLARGTSLNEPAEYAAVNARLARHDARRSTDHGTSHGTHVLDLAAGADPQDADDPARDWPLIGVQLPPQAVADTSGTRFESYMVQAMRWILRQAQQIDPRAPVIVNLSMGMLAGPKDGTRFAEYQIAREAAFWEEAKGQPVRVVWSFGNDYRKRLVARFDYPEAHPRSATDRSIEWVVQPGDQTESFLELRSGAGQPLDGLHLALTTPAGLSSGFAPLAPGESRSLTLGSEAVARIYHVPDYRLDDNTVQRAYYLIALAPTASCHGEALAPAGTWRLACRHVGGEALSLHLQIQRDDSLTGYRARARQSYFDSADGYGWNDTYLDHSALEADCVIRHEGSHNALASSTARQVFLVGAARQSRETAQLLPADYTGEGADWSVPGPTAATVADRSRIRPGMQGSGTLSGSTRFLNGTSAAAGRLTRALALSHAQLTANASGPHSDDFDRSVLTLSQVPDAQTPRLGAYVVGTEETVLAV</sequence>
<keyword evidence="3" id="KW-1185">Reference proteome</keyword>